<dbReference type="AlphaFoldDB" id="A0A846RYB3"/>
<gene>
    <name evidence="1" type="ORF">BKA07_000016</name>
</gene>
<reference evidence="1 2" key="1">
    <citation type="submission" date="2020-03" db="EMBL/GenBank/DDBJ databases">
        <title>Sequencing the genomes of 1000 actinobacteria strains.</title>
        <authorList>
            <person name="Klenk H.-P."/>
        </authorList>
    </citation>
    <scope>NUCLEOTIDE SEQUENCE [LARGE SCALE GENOMIC DNA]</scope>
    <source>
        <strain evidence="1 2">DSM 18964</strain>
    </source>
</reference>
<proteinExistence type="predicted"/>
<evidence type="ECO:0000313" key="2">
    <source>
        <dbReference type="Proteomes" id="UP000576792"/>
    </source>
</evidence>
<keyword evidence="2" id="KW-1185">Reference proteome</keyword>
<comment type="caution">
    <text evidence="1">The sequence shown here is derived from an EMBL/GenBank/DDBJ whole genome shotgun (WGS) entry which is preliminary data.</text>
</comment>
<dbReference type="RefSeq" id="WP_167949078.1">
    <property type="nucleotide sequence ID" value="NZ_BAAAPQ010000026.1"/>
</dbReference>
<accession>A0A846RYB3</accession>
<name>A0A846RYB3_9MICO</name>
<dbReference type="Proteomes" id="UP000576792">
    <property type="component" value="Unassembled WGS sequence"/>
</dbReference>
<evidence type="ECO:0000313" key="1">
    <source>
        <dbReference type="EMBL" id="NJC54981.1"/>
    </source>
</evidence>
<organism evidence="1 2">
    <name type="scientific">Brevibacterium marinum</name>
    <dbReference type="NCBI Taxonomy" id="418643"/>
    <lineage>
        <taxon>Bacteria</taxon>
        <taxon>Bacillati</taxon>
        <taxon>Actinomycetota</taxon>
        <taxon>Actinomycetes</taxon>
        <taxon>Micrococcales</taxon>
        <taxon>Brevibacteriaceae</taxon>
        <taxon>Brevibacterium</taxon>
    </lineage>
</organism>
<sequence length="47" mass="5104">MLSLNNSADTTRTRTADMSACTQPFILSAGDAIEALPWEGLYISVDR</sequence>
<dbReference type="EMBL" id="JAATJN010000001">
    <property type="protein sequence ID" value="NJC54981.1"/>
    <property type="molecule type" value="Genomic_DNA"/>
</dbReference>
<protein>
    <submittedName>
        <fullName evidence="1">Uncharacterized protein</fullName>
    </submittedName>
</protein>